<dbReference type="Pfam" id="PF01032">
    <property type="entry name" value="FecCD"/>
    <property type="match status" value="1"/>
</dbReference>
<keyword evidence="10" id="KW-1185">Reference proteome</keyword>
<evidence type="ECO:0000256" key="2">
    <source>
        <dbReference type="ARBA" id="ARBA00007935"/>
    </source>
</evidence>
<dbReference type="GO" id="GO:0033214">
    <property type="term" value="P:siderophore-iron import into cell"/>
    <property type="evidence" value="ECO:0007669"/>
    <property type="project" value="TreeGrafter"/>
</dbReference>
<name>A0A559JKD3_9BACL</name>
<sequence length="116" mass="12375">MRSIPFRCQQGTGHRNRHDRCTFLLILDSPQSLILIQFRIPRILLSMMVGAGLAVSGALLQGMIRNRLASPDVIGLTKGAGLAAVIFILLFPKSPPGVLPFAAFAGAHSPGCCLPL</sequence>
<protein>
    <submittedName>
        <fullName evidence="9">Iron ABC transporter permease</fullName>
    </submittedName>
</protein>
<dbReference type="Gene3D" id="1.10.3470.10">
    <property type="entry name" value="ABC transporter involved in vitamin B12 uptake, BtuC"/>
    <property type="match status" value="1"/>
</dbReference>
<dbReference type="SUPFAM" id="SSF81345">
    <property type="entry name" value="ABC transporter involved in vitamin B12 uptake, BtuC"/>
    <property type="match status" value="1"/>
</dbReference>
<keyword evidence="5 8" id="KW-0812">Transmembrane</keyword>
<gene>
    <name evidence="9" type="ORF">FPZ49_33180</name>
</gene>
<evidence type="ECO:0000256" key="1">
    <source>
        <dbReference type="ARBA" id="ARBA00004651"/>
    </source>
</evidence>
<keyword evidence="6 8" id="KW-1133">Transmembrane helix</keyword>
<comment type="similarity">
    <text evidence="2">Belongs to the binding-protein-dependent transport system permease family. FecCD subfamily.</text>
</comment>
<evidence type="ECO:0000256" key="4">
    <source>
        <dbReference type="ARBA" id="ARBA00022475"/>
    </source>
</evidence>
<evidence type="ECO:0000256" key="8">
    <source>
        <dbReference type="SAM" id="Phobius"/>
    </source>
</evidence>
<dbReference type="PANTHER" id="PTHR30472:SF37">
    <property type="entry name" value="FE(3+) DICITRATE TRANSPORT SYSTEM PERMEASE PROTEIN FECD-RELATED"/>
    <property type="match status" value="1"/>
</dbReference>
<evidence type="ECO:0000256" key="3">
    <source>
        <dbReference type="ARBA" id="ARBA00022448"/>
    </source>
</evidence>
<dbReference type="Proteomes" id="UP000317036">
    <property type="component" value="Unassembled WGS sequence"/>
</dbReference>
<dbReference type="InterPro" id="IPR000522">
    <property type="entry name" value="ABC_transptr_permease_BtuC"/>
</dbReference>
<reference evidence="9 10" key="1">
    <citation type="submission" date="2019-07" db="EMBL/GenBank/DDBJ databases">
        <authorList>
            <person name="Kim J."/>
        </authorList>
    </citation>
    <scope>NUCLEOTIDE SEQUENCE [LARGE SCALE GENOMIC DNA]</scope>
    <source>
        <strain evidence="9 10">JC52</strain>
    </source>
</reference>
<accession>A0A559JKD3</accession>
<dbReference type="PANTHER" id="PTHR30472">
    <property type="entry name" value="FERRIC ENTEROBACTIN TRANSPORT SYSTEM PERMEASE PROTEIN"/>
    <property type="match status" value="1"/>
</dbReference>
<evidence type="ECO:0000313" key="10">
    <source>
        <dbReference type="Proteomes" id="UP000317036"/>
    </source>
</evidence>
<evidence type="ECO:0000313" key="9">
    <source>
        <dbReference type="EMBL" id="TVY00325.1"/>
    </source>
</evidence>
<evidence type="ECO:0000256" key="5">
    <source>
        <dbReference type="ARBA" id="ARBA00022692"/>
    </source>
</evidence>
<evidence type="ECO:0000256" key="7">
    <source>
        <dbReference type="ARBA" id="ARBA00023136"/>
    </source>
</evidence>
<feature type="transmembrane region" description="Helical" evidence="8">
    <location>
        <begin position="73"/>
        <end position="91"/>
    </location>
</feature>
<dbReference type="GO" id="GO:0022857">
    <property type="term" value="F:transmembrane transporter activity"/>
    <property type="evidence" value="ECO:0007669"/>
    <property type="project" value="InterPro"/>
</dbReference>
<dbReference type="OrthoDB" id="9811721at2"/>
<comment type="subcellular location">
    <subcellularLocation>
        <location evidence="1">Cell membrane</location>
        <topology evidence="1">Multi-pass membrane protein</topology>
    </subcellularLocation>
</comment>
<keyword evidence="4" id="KW-1003">Cell membrane</keyword>
<keyword evidence="3" id="KW-0813">Transport</keyword>
<dbReference type="AlphaFoldDB" id="A0A559JKD3"/>
<keyword evidence="7 8" id="KW-0472">Membrane</keyword>
<proteinExistence type="inferred from homology"/>
<comment type="caution">
    <text evidence="9">The sequence shown here is derived from an EMBL/GenBank/DDBJ whole genome shotgun (WGS) entry which is preliminary data.</text>
</comment>
<feature type="transmembrane region" description="Helical" evidence="8">
    <location>
        <begin position="44"/>
        <end position="61"/>
    </location>
</feature>
<evidence type="ECO:0000256" key="6">
    <source>
        <dbReference type="ARBA" id="ARBA00022989"/>
    </source>
</evidence>
<organism evidence="9 10">
    <name type="scientific">Paenibacillus cremeus</name>
    <dbReference type="NCBI Taxonomy" id="2163881"/>
    <lineage>
        <taxon>Bacteria</taxon>
        <taxon>Bacillati</taxon>
        <taxon>Bacillota</taxon>
        <taxon>Bacilli</taxon>
        <taxon>Bacillales</taxon>
        <taxon>Paenibacillaceae</taxon>
        <taxon>Paenibacillus</taxon>
    </lineage>
</organism>
<dbReference type="InterPro" id="IPR037294">
    <property type="entry name" value="ABC_BtuC-like"/>
</dbReference>
<dbReference type="EMBL" id="VNJI01000075">
    <property type="protein sequence ID" value="TVY00325.1"/>
    <property type="molecule type" value="Genomic_DNA"/>
</dbReference>
<dbReference type="GO" id="GO:0005886">
    <property type="term" value="C:plasma membrane"/>
    <property type="evidence" value="ECO:0007669"/>
    <property type="project" value="UniProtKB-SubCell"/>
</dbReference>